<reference evidence="14 15" key="1">
    <citation type="journal article" date="2015" name="Genome Biol. Evol.">
        <title>Characterization of Three Mycobacterium spp. with Potential Use in Bioremediation by Genome Sequencing and Comparative Genomics.</title>
        <authorList>
            <person name="Das S."/>
            <person name="Pettersson B.M."/>
            <person name="Behra P.R."/>
            <person name="Ramesh M."/>
            <person name="Dasgupta S."/>
            <person name="Bhattacharya A."/>
            <person name="Kirsebom L.A."/>
        </authorList>
    </citation>
    <scope>NUCLEOTIDE SEQUENCE [LARGE SCALE GENOMIC DNA]</scope>
    <source>
        <strain evidence="14 15">DSM 44219</strain>
    </source>
</reference>
<evidence type="ECO:0000256" key="5">
    <source>
        <dbReference type="ARBA" id="ARBA00022516"/>
    </source>
</evidence>
<dbReference type="GO" id="GO:0051701">
    <property type="term" value="P:biological process involved in interaction with host"/>
    <property type="evidence" value="ECO:0007669"/>
    <property type="project" value="TreeGrafter"/>
</dbReference>
<comment type="catalytic activity">
    <reaction evidence="10 11">
        <text>an acyl-CoA + a 1,2-diacyl-sn-glycerol = a triacyl-sn-glycerol + CoA</text>
        <dbReference type="Rhea" id="RHEA:10868"/>
        <dbReference type="ChEBI" id="CHEBI:17815"/>
        <dbReference type="ChEBI" id="CHEBI:57287"/>
        <dbReference type="ChEBI" id="CHEBI:58342"/>
        <dbReference type="ChEBI" id="CHEBI:64615"/>
        <dbReference type="EC" id="2.3.1.20"/>
    </reaction>
</comment>
<dbReference type="EMBL" id="JYNX01000090">
    <property type="protein sequence ID" value="KMO68824.1"/>
    <property type="molecule type" value="Genomic_DNA"/>
</dbReference>
<dbReference type="EC" id="2.3.1.20" evidence="4 11"/>
<dbReference type="SUPFAM" id="SSF52777">
    <property type="entry name" value="CoA-dependent acyltransferases"/>
    <property type="match status" value="1"/>
</dbReference>
<evidence type="ECO:0000256" key="7">
    <source>
        <dbReference type="ARBA" id="ARBA00022798"/>
    </source>
</evidence>
<dbReference type="GO" id="GO:0019432">
    <property type="term" value="P:triglyceride biosynthetic process"/>
    <property type="evidence" value="ECO:0007669"/>
    <property type="project" value="UniProtKB-UniPathway"/>
</dbReference>
<comment type="similarity">
    <text evidence="3 11">Belongs to the long-chain O-acyltransferase family.</text>
</comment>
<dbReference type="PANTHER" id="PTHR31650">
    <property type="entry name" value="O-ACYLTRANSFERASE (WSD1-LIKE) FAMILY PROTEIN"/>
    <property type="match status" value="1"/>
</dbReference>
<dbReference type="GO" id="GO:0006071">
    <property type="term" value="P:glycerol metabolic process"/>
    <property type="evidence" value="ECO:0007669"/>
    <property type="project" value="UniProtKB-KW"/>
</dbReference>
<dbReference type="InterPro" id="IPR009721">
    <property type="entry name" value="O-acyltransferase_WSD1_C"/>
</dbReference>
<gene>
    <name evidence="14" type="ORF">MCHUDSM44219_05541</name>
</gene>
<feature type="domain" description="O-acyltransferase WSD1-like N-terminal" evidence="12">
    <location>
        <begin position="4"/>
        <end position="273"/>
    </location>
</feature>
<comment type="pathway">
    <text evidence="2">Lipid metabolism.</text>
</comment>
<evidence type="ECO:0000256" key="6">
    <source>
        <dbReference type="ARBA" id="ARBA00022679"/>
    </source>
</evidence>
<keyword evidence="9 11" id="KW-0012">Acyltransferase</keyword>
<evidence type="ECO:0000313" key="15">
    <source>
        <dbReference type="Proteomes" id="UP000036176"/>
    </source>
</evidence>
<evidence type="ECO:0000259" key="13">
    <source>
        <dbReference type="Pfam" id="PF06974"/>
    </source>
</evidence>
<dbReference type="PANTHER" id="PTHR31650:SF1">
    <property type="entry name" value="WAX ESTER SYNTHASE_DIACYLGLYCEROL ACYLTRANSFERASE 4-RELATED"/>
    <property type="match status" value="1"/>
</dbReference>
<evidence type="ECO:0000313" key="14">
    <source>
        <dbReference type="EMBL" id="KMO68824.1"/>
    </source>
</evidence>
<evidence type="ECO:0000256" key="9">
    <source>
        <dbReference type="ARBA" id="ARBA00023315"/>
    </source>
</evidence>
<dbReference type="Proteomes" id="UP000036176">
    <property type="component" value="Unassembled WGS sequence"/>
</dbReference>
<dbReference type="NCBIfam" id="TIGR02946">
    <property type="entry name" value="acyl_WS_DGAT"/>
    <property type="match status" value="1"/>
</dbReference>
<dbReference type="OrthoDB" id="9810950at2"/>
<evidence type="ECO:0000256" key="3">
    <source>
        <dbReference type="ARBA" id="ARBA00009587"/>
    </source>
</evidence>
<feature type="domain" description="O-acyltransferase WSD1 C-terminal" evidence="13">
    <location>
        <begin position="319"/>
        <end position="463"/>
    </location>
</feature>
<evidence type="ECO:0000256" key="2">
    <source>
        <dbReference type="ARBA" id="ARBA00005189"/>
    </source>
</evidence>
<comment type="caution">
    <text evidence="14">The sequence shown here is derived from an EMBL/GenBank/DDBJ whole genome shotgun (WGS) entry which is preliminary data.</text>
</comment>
<dbReference type="Pfam" id="PF06974">
    <property type="entry name" value="WS_DGAT_C"/>
    <property type="match status" value="1"/>
</dbReference>
<dbReference type="InterPro" id="IPR004255">
    <property type="entry name" value="O-acyltransferase_WSD1_N"/>
</dbReference>
<dbReference type="InterPro" id="IPR014292">
    <property type="entry name" value="Acyl_transf_WS/DGAT"/>
</dbReference>
<dbReference type="PATRIC" id="fig|1800.3.peg.5582"/>
<dbReference type="UniPathway" id="UPA00282"/>
<sequence length="474" mass="51016">MDPLEPLDAAMMTAELLSDPLHTAALLILSPPPDAGPGYVDALYRDALTATAELDPRFRRHPHVGLDTAGLWMWRSDHSVDMRDHLQRRTLSSRADREALWELISTLHSERLDRSRPMWMAYVIDGLPDGGFAFYIKVHHTVVDGVAGLKLIADAFSTDPASRSMQPLYAAAPAPTARDDGGSRGPLPNPLSLLRATTNGLASGVGIAGRVVLGGLAMAIGRLADGTTVLPIDAPYTRFNGRLGRERTFAGATFPKSRIRAIQNAAAVTANDVLMTVVSGALREWLGARDELPDSTLVAICPVTVRARDHVTEEDRQANLFGLQLCPLATDVASPAERLARVHRSMAWAKHQVSVHGPNTTMLLLAPSIAATVLPPIVPFSPRARRGYNVSISNVPGPPSRLYWNGALLEEIYPVSTAIDGQALNVTMCSYADRVTFGYVSGRRVIPDVGSLIPLTEQALAELETAVGTTAEET</sequence>
<evidence type="ECO:0000259" key="12">
    <source>
        <dbReference type="Pfam" id="PF03007"/>
    </source>
</evidence>
<keyword evidence="8 11" id="KW-0443">Lipid metabolism</keyword>
<evidence type="ECO:0000256" key="4">
    <source>
        <dbReference type="ARBA" id="ARBA00013244"/>
    </source>
</evidence>
<evidence type="ECO:0000256" key="8">
    <source>
        <dbReference type="ARBA" id="ARBA00023098"/>
    </source>
</evidence>
<accession>A0A0J6VEZ3</accession>
<comment type="pathway">
    <text evidence="1 11">Glycerolipid metabolism; triacylglycerol biosynthesis.</text>
</comment>
<dbReference type="GO" id="GO:0001666">
    <property type="term" value="P:response to hypoxia"/>
    <property type="evidence" value="ECO:0007669"/>
    <property type="project" value="TreeGrafter"/>
</dbReference>
<keyword evidence="6 11" id="KW-0808">Transferase</keyword>
<dbReference type="AlphaFoldDB" id="A0A0J6VEZ3"/>
<proteinExistence type="inferred from homology"/>
<keyword evidence="15" id="KW-1185">Reference proteome</keyword>
<evidence type="ECO:0000256" key="11">
    <source>
        <dbReference type="RuleBase" id="RU361241"/>
    </source>
</evidence>
<dbReference type="GO" id="GO:0071731">
    <property type="term" value="P:response to nitric oxide"/>
    <property type="evidence" value="ECO:0007669"/>
    <property type="project" value="TreeGrafter"/>
</dbReference>
<keyword evidence="7 11" id="KW-0319">Glycerol metabolism</keyword>
<name>A0A0J6VEZ3_MYCCU</name>
<organism evidence="14 15">
    <name type="scientific">Mycolicibacterium chubuense</name>
    <name type="common">Mycobacterium chubuense</name>
    <dbReference type="NCBI Taxonomy" id="1800"/>
    <lineage>
        <taxon>Bacteria</taxon>
        <taxon>Bacillati</taxon>
        <taxon>Actinomycetota</taxon>
        <taxon>Actinomycetes</taxon>
        <taxon>Mycobacteriales</taxon>
        <taxon>Mycobacteriaceae</taxon>
        <taxon>Mycolicibacterium</taxon>
    </lineage>
</organism>
<dbReference type="GO" id="GO:0005886">
    <property type="term" value="C:plasma membrane"/>
    <property type="evidence" value="ECO:0007669"/>
    <property type="project" value="TreeGrafter"/>
</dbReference>
<keyword evidence="5 11" id="KW-0444">Lipid biosynthesis</keyword>
<dbReference type="InterPro" id="IPR045034">
    <property type="entry name" value="O-acyltransferase_WSD1-like"/>
</dbReference>
<dbReference type="GO" id="GO:0004144">
    <property type="term" value="F:diacylglycerol O-acyltransferase activity"/>
    <property type="evidence" value="ECO:0007669"/>
    <property type="project" value="UniProtKB-EC"/>
</dbReference>
<evidence type="ECO:0000256" key="10">
    <source>
        <dbReference type="ARBA" id="ARBA00048109"/>
    </source>
</evidence>
<dbReference type="RefSeq" id="WP_048421395.1">
    <property type="nucleotide sequence ID" value="NZ_JYNX01000090.1"/>
</dbReference>
<protein>
    <recommendedName>
        <fullName evidence="4 11">Diacylglycerol O-acyltransferase</fullName>
        <ecNumber evidence="4 11">2.3.1.20</ecNumber>
    </recommendedName>
</protein>
<dbReference type="Pfam" id="PF03007">
    <property type="entry name" value="WS_DGAT_cat"/>
    <property type="match status" value="1"/>
</dbReference>
<evidence type="ECO:0000256" key="1">
    <source>
        <dbReference type="ARBA" id="ARBA00004771"/>
    </source>
</evidence>